<protein>
    <submittedName>
        <fullName evidence="6">Uncharacterized protein</fullName>
    </submittedName>
</protein>
<comment type="subcellular location">
    <subcellularLocation>
        <location evidence="1">Cell outer membrane</location>
    </subcellularLocation>
</comment>
<organism evidence="6 7">
    <name type="scientific">Pseudorhodoplanes sinuspersici</name>
    <dbReference type="NCBI Taxonomy" id="1235591"/>
    <lineage>
        <taxon>Bacteria</taxon>
        <taxon>Pseudomonadati</taxon>
        <taxon>Pseudomonadota</taxon>
        <taxon>Alphaproteobacteria</taxon>
        <taxon>Hyphomicrobiales</taxon>
        <taxon>Pseudorhodoplanes</taxon>
    </lineage>
</organism>
<sequence>MSIGRSVAAGIIALQIASASVMAADIARPVYKATPVAASHNWTGLYVGLNAGWGRADVDGRNSLPCSTACTVFLPPNAASINATGGYGSSDEAFIGGGQIGYNWQNGIWVAGIEGDFGALKTKSTHTLLLPFVTAPFNGNRFDNSVETDWLATVRGRLGVTTFSGGKALLYATGGAAFTQVKASNTVNALVPFPTGIDCAIFYCGGSSLDSIRVGWTIGGGIEWALVSNWSVKAEYLFADFGTVSTTTLYSRTASPTQIINHDANLSMHIVRAGLNYRF</sequence>
<evidence type="ECO:0000256" key="4">
    <source>
        <dbReference type="ARBA" id="ARBA00023237"/>
    </source>
</evidence>
<dbReference type="Proteomes" id="UP000194137">
    <property type="component" value="Chromosome"/>
</dbReference>
<keyword evidence="3" id="KW-0472">Membrane</keyword>
<dbReference type="InterPro" id="IPR027385">
    <property type="entry name" value="Beta-barrel_OMP"/>
</dbReference>
<reference evidence="6 7" key="1">
    <citation type="submission" date="2017-05" db="EMBL/GenBank/DDBJ databases">
        <title>Full genome sequence of Pseudorhodoplanes sinuspersici.</title>
        <authorList>
            <person name="Dastgheib S.M.M."/>
            <person name="Shavandi M."/>
            <person name="Tirandaz H."/>
        </authorList>
    </citation>
    <scope>NUCLEOTIDE SEQUENCE [LARGE SCALE GENOMIC DNA]</scope>
    <source>
        <strain evidence="6 7">RIPI110</strain>
    </source>
</reference>
<dbReference type="Pfam" id="PF13505">
    <property type="entry name" value="OMP_b-brl"/>
    <property type="match status" value="1"/>
</dbReference>
<dbReference type="EMBL" id="CP021112">
    <property type="protein sequence ID" value="ARQ01210.1"/>
    <property type="molecule type" value="Genomic_DNA"/>
</dbReference>
<keyword evidence="2" id="KW-0732">Signal</keyword>
<evidence type="ECO:0000256" key="3">
    <source>
        <dbReference type="ARBA" id="ARBA00023136"/>
    </source>
</evidence>
<dbReference type="STRING" id="1235591.CAK95_20500"/>
<keyword evidence="7" id="KW-1185">Reference proteome</keyword>
<dbReference type="InterPro" id="IPR011250">
    <property type="entry name" value="OMP/PagP_B-barrel"/>
</dbReference>
<dbReference type="KEGG" id="psin:CAK95_20500"/>
<dbReference type="RefSeq" id="WP_086089602.1">
    <property type="nucleotide sequence ID" value="NZ_CP021112.1"/>
</dbReference>
<dbReference type="OrthoDB" id="9815357at2"/>
<evidence type="ECO:0000313" key="6">
    <source>
        <dbReference type="EMBL" id="ARQ01210.1"/>
    </source>
</evidence>
<gene>
    <name evidence="6" type="ORF">CAK95_20500</name>
</gene>
<keyword evidence="4" id="KW-0998">Cell outer membrane</keyword>
<dbReference type="PANTHER" id="PTHR34001:SF3">
    <property type="entry name" value="BLL7405 PROTEIN"/>
    <property type="match status" value="1"/>
</dbReference>
<dbReference type="AlphaFoldDB" id="A0A1W6ZV60"/>
<evidence type="ECO:0000256" key="5">
    <source>
        <dbReference type="ARBA" id="ARBA00038306"/>
    </source>
</evidence>
<accession>A0A1W6ZV60</accession>
<dbReference type="Gene3D" id="2.40.160.20">
    <property type="match status" value="1"/>
</dbReference>
<comment type="similarity">
    <text evidence="5">Belongs to the Omp25/RopB family.</text>
</comment>
<dbReference type="SUPFAM" id="SSF56925">
    <property type="entry name" value="OMPA-like"/>
    <property type="match status" value="1"/>
</dbReference>
<name>A0A1W6ZV60_9HYPH</name>
<evidence type="ECO:0000256" key="2">
    <source>
        <dbReference type="ARBA" id="ARBA00022729"/>
    </source>
</evidence>
<evidence type="ECO:0000313" key="7">
    <source>
        <dbReference type="Proteomes" id="UP000194137"/>
    </source>
</evidence>
<proteinExistence type="inferred from homology"/>
<dbReference type="GO" id="GO:0009279">
    <property type="term" value="C:cell outer membrane"/>
    <property type="evidence" value="ECO:0007669"/>
    <property type="project" value="UniProtKB-SubCell"/>
</dbReference>
<dbReference type="InterPro" id="IPR051692">
    <property type="entry name" value="OMP-like"/>
</dbReference>
<dbReference type="PANTHER" id="PTHR34001">
    <property type="entry name" value="BLL7405 PROTEIN"/>
    <property type="match status" value="1"/>
</dbReference>
<evidence type="ECO:0000256" key="1">
    <source>
        <dbReference type="ARBA" id="ARBA00004442"/>
    </source>
</evidence>